<keyword evidence="2 3" id="KW-0802">TPR repeat</keyword>
<evidence type="ECO:0000256" key="2">
    <source>
        <dbReference type="ARBA" id="ARBA00022803"/>
    </source>
</evidence>
<dbReference type="Gene3D" id="1.25.40.10">
    <property type="entry name" value="Tetratricopeptide repeat domain"/>
    <property type="match status" value="1"/>
</dbReference>
<dbReference type="RefSeq" id="WP_205682731.1">
    <property type="nucleotide sequence ID" value="NZ_CP070968.1"/>
</dbReference>
<name>A0ABX7LVE8_9CAUL</name>
<dbReference type="Pfam" id="PF07719">
    <property type="entry name" value="TPR_2"/>
    <property type="match status" value="1"/>
</dbReference>
<dbReference type="InterPro" id="IPR011990">
    <property type="entry name" value="TPR-like_helical_dom_sf"/>
</dbReference>
<reference evidence="6 7" key="1">
    <citation type="submission" date="2021-02" db="EMBL/GenBank/DDBJ databases">
        <title>Brevundimonas sp. CS1 genome sequence.</title>
        <authorList>
            <person name="Lee K."/>
            <person name="Choi Y.-J."/>
            <person name="Son H.-R."/>
        </authorList>
    </citation>
    <scope>NUCLEOTIDE SEQUENCE [LARGE SCALE GENOMIC DNA]</scope>
    <source>
        <strain evidence="6 7">CS1</strain>
    </source>
</reference>
<feature type="region of interest" description="Disordered" evidence="4">
    <location>
        <begin position="250"/>
        <end position="270"/>
    </location>
</feature>
<evidence type="ECO:0000313" key="6">
    <source>
        <dbReference type="EMBL" id="QSF55356.1"/>
    </source>
</evidence>
<dbReference type="InterPro" id="IPR013105">
    <property type="entry name" value="TPR_2"/>
</dbReference>
<organism evidence="6 7">
    <name type="scientific">Brevundimonas fontaquae</name>
    <dbReference type="NCBI Taxonomy" id="2813778"/>
    <lineage>
        <taxon>Bacteria</taxon>
        <taxon>Pseudomonadati</taxon>
        <taxon>Pseudomonadota</taxon>
        <taxon>Alphaproteobacteria</taxon>
        <taxon>Caulobacterales</taxon>
        <taxon>Caulobacteraceae</taxon>
        <taxon>Brevundimonas</taxon>
    </lineage>
</organism>
<accession>A0ABX7LVE8</accession>
<evidence type="ECO:0000256" key="3">
    <source>
        <dbReference type="PROSITE-ProRule" id="PRU00339"/>
    </source>
</evidence>
<sequence length="270" mass="28938">MLRILAAALALSTAALTTAPAPAFAATVADTPQMSRQEARDHDLFVQANTDFQRRGYPALARRLPALRQALDRMPADYGQLVEQAGQHVVRVSDPGDVLLMMVGLSAAAGKNGSGAKGATALPNVYGDIALMLASEAVEARRYEEGISYLDRVLKVQPKNWLLLVEKAAALQGLGRWNDALVLADAALADDDMLMLLHRGPFHRRRGFSLIELGRLDEAKAAYEAALKIDPDDANAKRELEYIAELKGGASPTAPQVISPLSPSPAPPTR</sequence>
<protein>
    <submittedName>
        <fullName evidence="6">Tetratricopeptide repeat protein</fullName>
    </submittedName>
</protein>
<keyword evidence="5" id="KW-0732">Signal</keyword>
<dbReference type="SUPFAM" id="SSF48452">
    <property type="entry name" value="TPR-like"/>
    <property type="match status" value="1"/>
</dbReference>
<evidence type="ECO:0000313" key="7">
    <source>
        <dbReference type="Proteomes" id="UP000662957"/>
    </source>
</evidence>
<dbReference type="EMBL" id="CP070968">
    <property type="protein sequence ID" value="QSF55356.1"/>
    <property type="molecule type" value="Genomic_DNA"/>
</dbReference>
<evidence type="ECO:0000256" key="4">
    <source>
        <dbReference type="SAM" id="MobiDB-lite"/>
    </source>
</evidence>
<keyword evidence="7" id="KW-1185">Reference proteome</keyword>
<evidence type="ECO:0000256" key="5">
    <source>
        <dbReference type="SAM" id="SignalP"/>
    </source>
</evidence>
<dbReference type="Proteomes" id="UP000662957">
    <property type="component" value="Chromosome"/>
</dbReference>
<feature type="signal peptide" evidence="5">
    <location>
        <begin position="1"/>
        <end position="25"/>
    </location>
</feature>
<feature type="chain" id="PRO_5046012594" evidence="5">
    <location>
        <begin position="26"/>
        <end position="270"/>
    </location>
</feature>
<evidence type="ECO:0000256" key="1">
    <source>
        <dbReference type="ARBA" id="ARBA00022737"/>
    </source>
</evidence>
<dbReference type="PROSITE" id="PS50005">
    <property type="entry name" value="TPR"/>
    <property type="match status" value="1"/>
</dbReference>
<feature type="repeat" description="TPR" evidence="3">
    <location>
        <begin position="200"/>
        <end position="233"/>
    </location>
</feature>
<dbReference type="SMART" id="SM00028">
    <property type="entry name" value="TPR"/>
    <property type="match status" value="3"/>
</dbReference>
<dbReference type="InterPro" id="IPR019734">
    <property type="entry name" value="TPR_rpt"/>
</dbReference>
<keyword evidence="1" id="KW-0677">Repeat</keyword>
<proteinExistence type="predicted"/>
<gene>
    <name evidence="6" type="ORF">JX001_06045</name>
</gene>